<organism evidence="1 2">
    <name type="scientific">Cryobacterium melibiosiphilum</name>
    <dbReference type="NCBI Taxonomy" id="995039"/>
    <lineage>
        <taxon>Bacteria</taxon>
        <taxon>Bacillati</taxon>
        <taxon>Actinomycetota</taxon>
        <taxon>Actinomycetes</taxon>
        <taxon>Micrococcales</taxon>
        <taxon>Microbacteriaceae</taxon>
        <taxon>Cryobacterium</taxon>
    </lineage>
</organism>
<dbReference type="RefSeq" id="WP_119974871.1">
    <property type="nucleotide sequence ID" value="NZ_JBHSQA010000012.1"/>
</dbReference>
<dbReference type="AlphaFoldDB" id="A0A3A5MF57"/>
<reference evidence="1 2" key="1">
    <citation type="submission" date="2018-09" db="EMBL/GenBank/DDBJ databases">
        <title>Novel species of Cryobacterium.</title>
        <authorList>
            <person name="Liu Q."/>
            <person name="Xin Y.-H."/>
        </authorList>
    </citation>
    <scope>NUCLEOTIDE SEQUENCE [LARGE SCALE GENOMIC DNA]</scope>
    <source>
        <strain evidence="1 2">Hh39</strain>
    </source>
</reference>
<evidence type="ECO:0000313" key="1">
    <source>
        <dbReference type="EMBL" id="RJT88062.1"/>
    </source>
</evidence>
<proteinExistence type="predicted"/>
<dbReference type="EMBL" id="QZVS01000085">
    <property type="protein sequence ID" value="RJT88062.1"/>
    <property type="molecule type" value="Genomic_DNA"/>
</dbReference>
<name>A0A3A5MF57_9MICO</name>
<comment type="caution">
    <text evidence="1">The sequence shown here is derived from an EMBL/GenBank/DDBJ whole genome shotgun (WGS) entry which is preliminary data.</text>
</comment>
<accession>A0A3A5MF57</accession>
<gene>
    <name evidence="1" type="ORF">D6T64_11780</name>
</gene>
<evidence type="ECO:0000313" key="2">
    <source>
        <dbReference type="Proteomes" id="UP000272015"/>
    </source>
</evidence>
<keyword evidence="2" id="KW-1185">Reference proteome</keyword>
<sequence length="72" mass="7833">MIEEHVYNENIRIAAEKLREAADTIDPPEASLTDKLIAFHADLITGGIPENVAATLTSQLLAGYLNDQIELA</sequence>
<protein>
    <submittedName>
        <fullName evidence="1">Uncharacterized protein</fullName>
    </submittedName>
</protein>
<dbReference type="Proteomes" id="UP000272015">
    <property type="component" value="Unassembled WGS sequence"/>
</dbReference>